<evidence type="ECO:0000313" key="2">
    <source>
        <dbReference type="Proteomes" id="UP000199236"/>
    </source>
</evidence>
<dbReference type="OrthoDB" id="8452280at2"/>
<evidence type="ECO:0008006" key="3">
    <source>
        <dbReference type="Google" id="ProtNLM"/>
    </source>
</evidence>
<sequence>MSSVASSGAAIAYTNAAQSSMDLGSTLIKMAHNADMNMANTLDALVQKGMQNSNSAPEGMGKAVNIKA</sequence>
<dbReference type="RefSeq" id="WP_090073939.1">
    <property type="nucleotide sequence ID" value="NZ_FOVR01000009.1"/>
</dbReference>
<dbReference type="EMBL" id="FOVR01000009">
    <property type="protein sequence ID" value="SFO61351.1"/>
    <property type="molecule type" value="Genomic_DNA"/>
</dbReference>
<evidence type="ECO:0000313" key="1">
    <source>
        <dbReference type="EMBL" id="SFO61351.1"/>
    </source>
</evidence>
<dbReference type="AlphaFoldDB" id="A0A1I5IMH0"/>
<proteinExistence type="predicted"/>
<gene>
    <name evidence="1" type="ORF">SAMN04488056_10968</name>
</gene>
<keyword evidence="2" id="KW-1185">Reference proteome</keyword>
<reference evidence="1 2" key="1">
    <citation type="submission" date="2016-10" db="EMBL/GenBank/DDBJ databases">
        <authorList>
            <person name="de Groot N.N."/>
        </authorList>
    </citation>
    <scope>NUCLEOTIDE SEQUENCE [LARGE SCALE GENOMIC DNA]</scope>
    <source>
        <strain evidence="1 2">CGMCC 1.9157</strain>
    </source>
</reference>
<protein>
    <recommendedName>
        <fullName evidence="3">Motility protein</fullName>
    </recommendedName>
</protein>
<dbReference type="Proteomes" id="UP000199236">
    <property type="component" value="Unassembled WGS sequence"/>
</dbReference>
<accession>A0A1I5IMH0</accession>
<organism evidence="1 2">
    <name type="scientific">Cohaesibacter marisflavi</name>
    <dbReference type="NCBI Taxonomy" id="655353"/>
    <lineage>
        <taxon>Bacteria</taxon>
        <taxon>Pseudomonadati</taxon>
        <taxon>Pseudomonadota</taxon>
        <taxon>Alphaproteobacteria</taxon>
        <taxon>Hyphomicrobiales</taxon>
        <taxon>Cohaesibacteraceae</taxon>
    </lineage>
</organism>
<name>A0A1I5IMH0_9HYPH</name>